<evidence type="ECO:0000259" key="4">
    <source>
        <dbReference type="PROSITE" id="PS50893"/>
    </source>
</evidence>
<name>A0A7G9G1N3_9FIRM</name>
<dbReference type="Gene3D" id="3.40.50.300">
    <property type="entry name" value="P-loop containing nucleotide triphosphate hydrolases"/>
    <property type="match status" value="2"/>
</dbReference>
<dbReference type="RefSeq" id="WP_249301314.1">
    <property type="nucleotide sequence ID" value="NZ_CP060634.1"/>
</dbReference>
<dbReference type="PROSITE" id="PS50893">
    <property type="entry name" value="ABC_TRANSPORTER_2"/>
    <property type="match status" value="2"/>
</dbReference>
<keyword evidence="2 5" id="KW-0067">ATP-binding</keyword>
<evidence type="ECO:0000256" key="1">
    <source>
        <dbReference type="ARBA" id="ARBA00022741"/>
    </source>
</evidence>
<dbReference type="AlphaFoldDB" id="A0A7G9G1N3"/>
<accession>A0A7G9G1N3</accession>
<dbReference type="InterPro" id="IPR003593">
    <property type="entry name" value="AAA+_ATPase"/>
</dbReference>
<feature type="coiled-coil region" evidence="3">
    <location>
        <begin position="264"/>
        <end position="298"/>
    </location>
</feature>
<dbReference type="SMART" id="SM00382">
    <property type="entry name" value="AAA"/>
    <property type="match status" value="2"/>
</dbReference>
<dbReference type="SUPFAM" id="SSF52540">
    <property type="entry name" value="P-loop containing nucleoside triphosphate hydrolases"/>
    <property type="match status" value="2"/>
</dbReference>
<protein>
    <submittedName>
        <fullName evidence="5">ABC-F family ATP-binding cassette domain-containing protein</fullName>
    </submittedName>
</protein>
<dbReference type="CDD" id="cd03221">
    <property type="entry name" value="ABCF_EF-3"/>
    <property type="match status" value="1"/>
</dbReference>
<proteinExistence type="predicted"/>
<dbReference type="GO" id="GO:0005524">
    <property type="term" value="F:ATP binding"/>
    <property type="evidence" value="ECO:0007669"/>
    <property type="project" value="UniProtKB-KW"/>
</dbReference>
<dbReference type="PROSITE" id="PS00211">
    <property type="entry name" value="ABC_TRANSPORTER_1"/>
    <property type="match status" value="1"/>
</dbReference>
<evidence type="ECO:0000313" key="5">
    <source>
        <dbReference type="EMBL" id="QNM04715.1"/>
    </source>
</evidence>
<dbReference type="InterPro" id="IPR027417">
    <property type="entry name" value="P-loop_NTPase"/>
</dbReference>
<dbReference type="GO" id="GO:0016887">
    <property type="term" value="F:ATP hydrolysis activity"/>
    <property type="evidence" value="ECO:0007669"/>
    <property type="project" value="InterPro"/>
</dbReference>
<dbReference type="InterPro" id="IPR051309">
    <property type="entry name" value="ABCF_ATPase"/>
</dbReference>
<dbReference type="KEGG" id="qdo:H9Q78_09630"/>
<feature type="domain" description="ABC transporter" evidence="4">
    <location>
        <begin position="4"/>
        <end position="214"/>
    </location>
</feature>
<keyword evidence="1" id="KW-0547">Nucleotide-binding</keyword>
<dbReference type="Proteomes" id="UP000515823">
    <property type="component" value="Chromosome"/>
</dbReference>
<dbReference type="InterPro" id="IPR017871">
    <property type="entry name" value="ABC_transporter-like_CS"/>
</dbReference>
<dbReference type="PANTHER" id="PTHR42855:SF2">
    <property type="entry name" value="DRUG RESISTANCE ABC TRANSPORTER,ATP-BINDING PROTEIN"/>
    <property type="match status" value="1"/>
</dbReference>
<keyword evidence="6" id="KW-1185">Reference proteome</keyword>
<reference evidence="5 6" key="1">
    <citation type="submission" date="2020-08" db="EMBL/GenBank/DDBJ databases">
        <authorList>
            <person name="Liu C."/>
            <person name="Sun Q."/>
        </authorList>
    </citation>
    <scope>NUCLEOTIDE SEQUENCE [LARGE SCALE GENOMIC DNA]</scope>
    <source>
        <strain evidence="5 6">NSJ-38</strain>
    </source>
</reference>
<evidence type="ECO:0000256" key="2">
    <source>
        <dbReference type="ARBA" id="ARBA00022840"/>
    </source>
</evidence>
<feature type="domain" description="ABC transporter" evidence="4">
    <location>
        <begin position="311"/>
        <end position="513"/>
    </location>
</feature>
<gene>
    <name evidence="5" type="ORF">H9Q78_09630</name>
</gene>
<sequence>MTQIRAEHVTFYYGGSHQEIFRDMSFTIDTDWKLGLIGRNGRGKTTLLRLLLGKEEYKGRIVSSGEFTYFPFLLDMDLDNMAFEVAEEVLPGYELWRLCRELQFLETDPEILYRPFSTLSQGERTKVLLALLFIQEHHFLLIDEPTNHLDLEGREIVSRYLNRKKGFILVSHDRVFLDGCIDHVMSINRQGIDVVQGNFSSWWEDKTRRDQWEAGENEKLKKEIGRLSVAAKRAETWSGEIEKTKFGTRVGGLRPDRGAIGHKAAKMMKRAKTTERRMEEAAKEKSGLLKNVESVQELKLFPLRHYKEELVKFRGVSLAYGEKEVCRNLEFTLRRGERMVLAGGNGCGKSTVLKAVLSQAAAGEHVEARLAGDGLRVVRGNIETAPGLKISWVPQDTSFLSGSLDDYIYSCGCDGQLMKMLLRKLDFSREQFEKPMEEYSEGQRKKVLLARSLGERAHLYIWDEPLNYIDVFSRMQIEDLLEESDLSLLFVEHDSAFSEKISRGCKYCISACFSV</sequence>
<dbReference type="InterPro" id="IPR003439">
    <property type="entry name" value="ABC_transporter-like_ATP-bd"/>
</dbReference>
<evidence type="ECO:0000313" key="6">
    <source>
        <dbReference type="Proteomes" id="UP000515823"/>
    </source>
</evidence>
<dbReference type="NCBIfam" id="NF000355">
    <property type="entry name" value="ribo_prot_ABC_F"/>
    <property type="match status" value="1"/>
</dbReference>
<dbReference type="PANTHER" id="PTHR42855">
    <property type="entry name" value="ABC TRANSPORTER ATP-BINDING SUBUNIT"/>
    <property type="match status" value="1"/>
</dbReference>
<organism evidence="5 6">
    <name type="scientific">Qiania dongpingensis</name>
    <dbReference type="NCBI Taxonomy" id="2763669"/>
    <lineage>
        <taxon>Bacteria</taxon>
        <taxon>Bacillati</taxon>
        <taxon>Bacillota</taxon>
        <taxon>Clostridia</taxon>
        <taxon>Lachnospirales</taxon>
        <taxon>Lachnospiraceae</taxon>
        <taxon>Qiania</taxon>
    </lineage>
</organism>
<dbReference type="EMBL" id="CP060634">
    <property type="protein sequence ID" value="QNM04715.1"/>
    <property type="molecule type" value="Genomic_DNA"/>
</dbReference>
<evidence type="ECO:0000256" key="3">
    <source>
        <dbReference type="SAM" id="Coils"/>
    </source>
</evidence>
<keyword evidence="3" id="KW-0175">Coiled coil</keyword>
<dbReference type="Pfam" id="PF00005">
    <property type="entry name" value="ABC_tran"/>
    <property type="match status" value="2"/>
</dbReference>